<proteinExistence type="inferred from homology"/>
<feature type="non-terminal residue" evidence="3">
    <location>
        <position position="1"/>
    </location>
</feature>
<keyword evidence="4" id="KW-1185">Reference proteome</keyword>
<protein>
    <submittedName>
        <fullName evidence="3">Uncharacterized protein</fullName>
    </submittedName>
</protein>
<dbReference type="AlphaFoldDB" id="A0AAW0JCB7"/>
<evidence type="ECO:0000256" key="2">
    <source>
        <dbReference type="ARBA" id="ARBA00023186"/>
    </source>
</evidence>
<dbReference type="GO" id="GO:0044183">
    <property type="term" value="F:protein folding chaperone"/>
    <property type="evidence" value="ECO:0007669"/>
    <property type="project" value="InterPro"/>
</dbReference>
<dbReference type="Gene3D" id="2.30.33.40">
    <property type="entry name" value="GroES chaperonin"/>
    <property type="match status" value="1"/>
</dbReference>
<sequence>IATHSYQLLGGNAKEYYSQRKPEYRVQAGAVQVLAGRAFRKFLWFFDKVLTERSAAETVTKDSVKPLFQEKILQVTVEAVRSGMKAKRGDIQLVGVRVGNKVLLIEYRGTKIVLDNKDYLKFRDVIDLFCKLEGNVIAYALLETPPGGRSAVDVGRIDILMFLGDRFQIQASEGKMRMTKSLHYMN</sequence>
<dbReference type="EMBL" id="JBBHLL010000046">
    <property type="protein sequence ID" value="KAK7824390.1"/>
    <property type="molecule type" value="Genomic_DNA"/>
</dbReference>
<dbReference type="SMART" id="SM00883">
    <property type="entry name" value="Cpn10"/>
    <property type="match status" value="1"/>
</dbReference>
<dbReference type="SUPFAM" id="SSF50129">
    <property type="entry name" value="GroES-like"/>
    <property type="match status" value="1"/>
</dbReference>
<evidence type="ECO:0000313" key="3">
    <source>
        <dbReference type="EMBL" id="KAK7824390.1"/>
    </source>
</evidence>
<dbReference type="InterPro" id="IPR037124">
    <property type="entry name" value="Chaperonin_GroES_sf"/>
</dbReference>
<dbReference type="PANTHER" id="PTHR10772">
    <property type="entry name" value="10 KDA HEAT SHOCK PROTEIN"/>
    <property type="match status" value="1"/>
</dbReference>
<dbReference type="GO" id="GO:0005524">
    <property type="term" value="F:ATP binding"/>
    <property type="evidence" value="ECO:0007669"/>
    <property type="project" value="InterPro"/>
</dbReference>
<gene>
    <name evidence="3" type="ORF">U0070_025186</name>
</gene>
<dbReference type="GO" id="GO:0005759">
    <property type="term" value="C:mitochondrial matrix"/>
    <property type="evidence" value="ECO:0007669"/>
    <property type="project" value="TreeGrafter"/>
</dbReference>
<dbReference type="PANTHER" id="PTHR10772:SF0">
    <property type="entry name" value="10 KDA HEAT SHOCK PROTEIN, MITOCHONDRIAL"/>
    <property type="match status" value="1"/>
</dbReference>
<comment type="similarity">
    <text evidence="1">Belongs to the GroES chaperonin family.</text>
</comment>
<dbReference type="Proteomes" id="UP001488838">
    <property type="component" value="Unassembled WGS sequence"/>
</dbReference>
<evidence type="ECO:0000313" key="4">
    <source>
        <dbReference type="Proteomes" id="UP001488838"/>
    </source>
</evidence>
<dbReference type="InterPro" id="IPR011032">
    <property type="entry name" value="GroES-like_sf"/>
</dbReference>
<dbReference type="CDD" id="cd00320">
    <property type="entry name" value="cpn10"/>
    <property type="match status" value="1"/>
</dbReference>
<dbReference type="InterPro" id="IPR020818">
    <property type="entry name" value="Chaperonin_GroES"/>
</dbReference>
<dbReference type="Pfam" id="PF00166">
    <property type="entry name" value="Cpn10"/>
    <property type="match status" value="1"/>
</dbReference>
<dbReference type="GO" id="GO:0046872">
    <property type="term" value="F:metal ion binding"/>
    <property type="evidence" value="ECO:0007669"/>
    <property type="project" value="TreeGrafter"/>
</dbReference>
<comment type="caution">
    <text evidence="3">The sequence shown here is derived from an EMBL/GenBank/DDBJ whole genome shotgun (WGS) entry which is preliminary data.</text>
</comment>
<evidence type="ECO:0000256" key="1">
    <source>
        <dbReference type="ARBA" id="ARBA00006975"/>
    </source>
</evidence>
<dbReference type="GO" id="GO:0051087">
    <property type="term" value="F:protein-folding chaperone binding"/>
    <property type="evidence" value="ECO:0007669"/>
    <property type="project" value="TreeGrafter"/>
</dbReference>
<organism evidence="3 4">
    <name type="scientific">Myodes glareolus</name>
    <name type="common">Bank vole</name>
    <name type="synonym">Clethrionomys glareolus</name>
    <dbReference type="NCBI Taxonomy" id="447135"/>
    <lineage>
        <taxon>Eukaryota</taxon>
        <taxon>Metazoa</taxon>
        <taxon>Chordata</taxon>
        <taxon>Craniata</taxon>
        <taxon>Vertebrata</taxon>
        <taxon>Euteleostomi</taxon>
        <taxon>Mammalia</taxon>
        <taxon>Eutheria</taxon>
        <taxon>Euarchontoglires</taxon>
        <taxon>Glires</taxon>
        <taxon>Rodentia</taxon>
        <taxon>Myomorpha</taxon>
        <taxon>Muroidea</taxon>
        <taxon>Cricetidae</taxon>
        <taxon>Arvicolinae</taxon>
        <taxon>Myodes</taxon>
    </lineage>
</organism>
<dbReference type="GO" id="GO:0051082">
    <property type="term" value="F:unfolded protein binding"/>
    <property type="evidence" value="ECO:0007669"/>
    <property type="project" value="TreeGrafter"/>
</dbReference>
<reference evidence="3 4" key="1">
    <citation type="journal article" date="2023" name="bioRxiv">
        <title>Conserved and derived expression patterns and positive selection on dental genes reveal complex evolutionary context of ever-growing rodent molars.</title>
        <authorList>
            <person name="Calamari Z.T."/>
            <person name="Song A."/>
            <person name="Cohen E."/>
            <person name="Akter M."/>
            <person name="Roy R.D."/>
            <person name="Hallikas O."/>
            <person name="Christensen M.M."/>
            <person name="Li P."/>
            <person name="Marangoni P."/>
            <person name="Jernvall J."/>
            <person name="Klein O.D."/>
        </authorList>
    </citation>
    <scope>NUCLEOTIDE SEQUENCE [LARGE SCALE GENOMIC DNA]</scope>
    <source>
        <strain evidence="3">V071</strain>
    </source>
</reference>
<accession>A0AAW0JCB7</accession>
<name>A0AAW0JCB7_MYOGA</name>
<keyword evidence="2" id="KW-0143">Chaperone</keyword>